<dbReference type="InterPro" id="IPR050475">
    <property type="entry name" value="Prenyltransferase_related"/>
</dbReference>
<keyword evidence="11 12" id="KW-1208">Phospholipid metabolism</keyword>
<evidence type="ECO:0000256" key="6">
    <source>
        <dbReference type="ARBA" id="ARBA00022842"/>
    </source>
</evidence>
<keyword evidence="2 12" id="KW-1003">Cell membrane</keyword>
<evidence type="ECO:0000256" key="5">
    <source>
        <dbReference type="ARBA" id="ARBA00022692"/>
    </source>
</evidence>
<feature type="transmembrane region" description="Helical" evidence="12">
    <location>
        <begin position="220"/>
        <end position="241"/>
    </location>
</feature>
<keyword evidence="3 12" id="KW-0444">Lipid biosynthesis</keyword>
<keyword evidence="9 12" id="KW-0472">Membrane</keyword>
<evidence type="ECO:0000256" key="3">
    <source>
        <dbReference type="ARBA" id="ARBA00022516"/>
    </source>
</evidence>
<evidence type="ECO:0000313" key="13">
    <source>
        <dbReference type="EMBL" id="QUH23101.1"/>
    </source>
</evidence>
<gene>
    <name evidence="13" type="ORF">HYG87_04605</name>
</gene>
<proteinExistence type="inferred from homology"/>
<dbReference type="Gene3D" id="1.20.120.1780">
    <property type="entry name" value="UbiA prenyltransferase"/>
    <property type="match status" value="1"/>
</dbReference>
<dbReference type="Pfam" id="PF01040">
    <property type="entry name" value="UbiA"/>
    <property type="match status" value="1"/>
</dbReference>
<dbReference type="GO" id="GO:0005886">
    <property type="term" value="C:plasma membrane"/>
    <property type="evidence" value="ECO:0007669"/>
    <property type="project" value="UniProtKB-SubCell"/>
</dbReference>
<dbReference type="EC" id="2.5.1.42" evidence="12"/>
<evidence type="ECO:0000256" key="11">
    <source>
        <dbReference type="ARBA" id="ARBA00023264"/>
    </source>
</evidence>
<dbReference type="InterPro" id="IPR023547">
    <property type="entry name" value="DGGGP_synth"/>
</dbReference>
<keyword evidence="10 12" id="KW-0594">Phospholipid biosynthesis</keyword>
<dbReference type="KEGG" id="meme:HYG87_04605"/>
<keyword evidence="14" id="KW-1185">Reference proteome</keyword>
<comment type="cofactor">
    <cofactor evidence="12">
        <name>Mg(2+)</name>
        <dbReference type="ChEBI" id="CHEBI:18420"/>
    </cofactor>
</comment>
<feature type="transmembrane region" description="Helical" evidence="12">
    <location>
        <begin position="12"/>
        <end position="45"/>
    </location>
</feature>
<name>A0A8T8KCM3_9EURY</name>
<dbReference type="Gene3D" id="1.10.357.140">
    <property type="entry name" value="UbiA prenyltransferase"/>
    <property type="match status" value="1"/>
</dbReference>
<organism evidence="13 14">
    <name type="scientific">Methanobacterium alkalithermotolerans</name>
    <dbReference type="NCBI Taxonomy" id="2731220"/>
    <lineage>
        <taxon>Archaea</taxon>
        <taxon>Methanobacteriati</taxon>
        <taxon>Methanobacteriota</taxon>
        <taxon>Methanomada group</taxon>
        <taxon>Methanobacteria</taxon>
        <taxon>Methanobacteriales</taxon>
        <taxon>Methanobacteriaceae</taxon>
        <taxon>Methanobacterium</taxon>
    </lineage>
</organism>
<dbReference type="InterPro" id="IPR044878">
    <property type="entry name" value="UbiA_sf"/>
</dbReference>
<dbReference type="Proteomes" id="UP000681041">
    <property type="component" value="Chromosome"/>
</dbReference>
<evidence type="ECO:0000256" key="12">
    <source>
        <dbReference type="HAMAP-Rule" id="MF_01286"/>
    </source>
</evidence>
<sequence length="282" mass="31070">MNAYFEILRPGNAFMAVITILLMMIIGETFSADAIVACAIVFIATGAGNTINDYFDYKIDAVNRPERPIPSGRISLKNAGIYSMLLFALATILGFSIGIIPGFIVLSSSFLMIYYAQNLKKKCLIGNITISFLTGLSFVLGGVVIGEIIISIYLGIFAFLMTMAREIVKDMEDMEGDKKEGARTLPLVKGKLFSAHMAVFFIILASITSPLLYFMDIFNLLYLVVLLGSLWFFIKSAFSLLQDQSQDNTRSISRQIKKGMAITFLAFALGSPLISSFFNILN</sequence>
<evidence type="ECO:0000256" key="4">
    <source>
        <dbReference type="ARBA" id="ARBA00022679"/>
    </source>
</evidence>
<comment type="pathway">
    <text evidence="12">Membrane lipid metabolism; glycerophospholipid metabolism.</text>
</comment>
<dbReference type="AlphaFoldDB" id="A0A8T8KCM3"/>
<keyword evidence="7 12" id="KW-1133">Transmembrane helix</keyword>
<evidence type="ECO:0000256" key="8">
    <source>
        <dbReference type="ARBA" id="ARBA00023098"/>
    </source>
</evidence>
<comment type="similarity">
    <text evidence="12">Belongs to the UbiA prenyltransferase family. DGGGP synthase subfamily.</text>
</comment>
<dbReference type="CDD" id="cd13961">
    <property type="entry name" value="PT_UbiA_DGGGPS"/>
    <property type="match status" value="1"/>
</dbReference>
<comment type="subcellular location">
    <subcellularLocation>
        <location evidence="1 12">Cell membrane</location>
        <topology evidence="1 12">Multi-pass membrane protein</topology>
    </subcellularLocation>
</comment>
<dbReference type="HAMAP" id="MF_01286">
    <property type="entry name" value="DGGGP_synth"/>
    <property type="match status" value="1"/>
</dbReference>
<keyword evidence="4 12" id="KW-0808">Transferase</keyword>
<protein>
    <recommendedName>
        <fullName evidence="12">Digeranylgeranylglyceryl phosphate synthase</fullName>
        <shortName evidence="12">DGGGP synthase</shortName>
        <shortName evidence="12">DGGGPS</shortName>
        <ecNumber evidence="12">2.5.1.42</ecNumber>
    </recommendedName>
    <alternativeName>
        <fullName evidence="12">(S)-2,3-di-O-geranylgeranylglyceryl phosphate synthase</fullName>
    </alternativeName>
    <alternativeName>
        <fullName evidence="12">Geranylgeranylglycerol-phosphate geranylgeranyltransferase</fullName>
    </alternativeName>
</protein>
<dbReference type="InterPro" id="IPR000537">
    <property type="entry name" value="UbiA_prenyltransferase"/>
</dbReference>
<dbReference type="OrthoDB" id="11851at2157"/>
<comment type="catalytic activity">
    <reaction evidence="12">
        <text>sn-3-O-(geranylgeranyl)glycerol 1-phosphate + (2E,6E,10E)-geranylgeranyl diphosphate = 2,3-bis-O-(geranylgeranyl)-sn-glycerol 1-phosphate + diphosphate</text>
        <dbReference type="Rhea" id="RHEA:18109"/>
        <dbReference type="ChEBI" id="CHEBI:33019"/>
        <dbReference type="ChEBI" id="CHEBI:57677"/>
        <dbReference type="ChEBI" id="CHEBI:58756"/>
        <dbReference type="ChEBI" id="CHEBI:58837"/>
        <dbReference type="EC" id="2.5.1.42"/>
    </reaction>
</comment>
<feature type="transmembrane region" description="Helical" evidence="12">
    <location>
        <begin position="192"/>
        <end position="214"/>
    </location>
</feature>
<dbReference type="GO" id="GO:0046474">
    <property type="term" value="P:glycerophospholipid biosynthetic process"/>
    <property type="evidence" value="ECO:0007669"/>
    <property type="project" value="UniProtKB-UniRule"/>
</dbReference>
<evidence type="ECO:0000256" key="9">
    <source>
        <dbReference type="ARBA" id="ARBA00023136"/>
    </source>
</evidence>
<keyword evidence="6 12" id="KW-0460">Magnesium</keyword>
<evidence type="ECO:0000256" key="2">
    <source>
        <dbReference type="ARBA" id="ARBA00022475"/>
    </source>
</evidence>
<reference evidence="13" key="1">
    <citation type="submission" date="2020-07" db="EMBL/GenBank/DDBJ databases">
        <title>Methanobacterium. sp. MethCan genome.</title>
        <authorList>
            <person name="Postec A."/>
            <person name="Quemeneur M."/>
        </authorList>
    </citation>
    <scope>NUCLEOTIDE SEQUENCE</scope>
    <source>
        <strain evidence="13">MethCAN</strain>
    </source>
</reference>
<dbReference type="GO" id="GO:0000287">
    <property type="term" value="F:magnesium ion binding"/>
    <property type="evidence" value="ECO:0007669"/>
    <property type="project" value="UniProtKB-UniRule"/>
</dbReference>
<keyword evidence="5 12" id="KW-0812">Transmembrane</keyword>
<feature type="transmembrane region" description="Helical" evidence="12">
    <location>
        <begin position="81"/>
        <end position="112"/>
    </location>
</feature>
<dbReference type="RefSeq" id="WP_211534048.1">
    <property type="nucleotide sequence ID" value="NZ_CP058560.1"/>
</dbReference>
<evidence type="ECO:0000256" key="7">
    <source>
        <dbReference type="ARBA" id="ARBA00022989"/>
    </source>
</evidence>
<dbReference type="PANTHER" id="PTHR42723">
    <property type="entry name" value="CHLOROPHYLL SYNTHASE"/>
    <property type="match status" value="1"/>
</dbReference>
<dbReference type="EMBL" id="CP058560">
    <property type="protein sequence ID" value="QUH23101.1"/>
    <property type="molecule type" value="Genomic_DNA"/>
</dbReference>
<comment type="function">
    <text evidence="12">Prenyltransferase that catalyzes the transfer of the geranylgeranyl moiety of geranylgeranyl diphosphate (GGPP) to the C2 hydroxyl of (S)-3-O-geranylgeranylglyceryl phosphate (GGGP). This reaction is the second ether-bond-formation step in the biosynthesis of archaeal membrane lipids.</text>
</comment>
<dbReference type="GO" id="GO:0047295">
    <property type="term" value="F:geranylgeranylglycerol-phosphate geranylgeranyltransferase activity"/>
    <property type="evidence" value="ECO:0007669"/>
    <property type="project" value="UniProtKB-UniRule"/>
</dbReference>
<dbReference type="PANTHER" id="PTHR42723:SF1">
    <property type="entry name" value="CHLOROPHYLL SYNTHASE, CHLOROPLASTIC"/>
    <property type="match status" value="1"/>
</dbReference>
<keyword evidence="8 12" id="KW-0443">Lipid metabolism</keyword>
<dbReference type="GeneID" id="64820020"/>
<evidence type="ECO:0000256" key="10">
    <source>
        <dbReference type="ARBA" id="ARBA00023209"/>
    </source>
</evidence>
<evidence type="ECO:0000256" key="1">
    <source>
        <dbReference type="ARBA" id="ARBA00004651"/>
    </source>
</evidence>
<feature type="transmembrane region" description="Helical" evidence="12">
    <location>
        <begin position="262"/>
        <end position="281"/>
    </location>
</feature>
<accession>A0A8T8KCM3</accession>
<evidence type="ECO:0000313" key="14">
    <source>
        <dbReference type="Proteomes" id="UP000681041"/>
    </source>
</evidence>
<dbReference type="NCBIfam" id="NF009523">
    <property type="entry name" value="PRK12884.1"/>
    <property type="match status" value="1"/>
</dbReference>